<gene>
    <name evidence="3" type="ORF">HYPDE_32303</name>
</gene>
<dbReference type="HOGENOM" id="CLU_2193383_0_0_5"/>
<protein>
    <submittedName>
        <fullName evidence="3">Uncharacterized protein</fullName>
    </submittedName>
</protein>
<dbReference type="KEGG" id="hdt:HYPDE_32303"/>
<feature type="compositionally biased region" description="Polar residues" evidence="1">
    <location>
        <begin position="72"/>
        <end position="97"/>
    </location>
</feature>
<dbReference type="Proteomes" id="UP000005952">
    <property type="component" value="Chromosome"/>
</dbReference>
<keyword evidence="2" id="KW-0732">Signal</keyword>
<dbReference type="RefSeq" id="WP_015598165.1">
    <property type="nucleotide sequence ID" value="NC_021172.1"/>
</dbReference>
<dbReference type="EMBL" id="CP005587">
    <property type="protein sequence ID" value="AGK58134.1"/>
    <property type="molecule type" value="Genomic_DNA"/>
</dbReference>
<feature type="region of interest" description="Disordered" evidence="1">
    <location>
        <begin position="27"/>
        <end position="112"/>
    </location>
</feature>
<organism evidence="3 4">
    <name type="scientific">Hyphomicrobium denitrificans 1NES1</name>
    <dbReference type="NCBI Taxonomy" id="670307"/>
    <lineage>
        <taxon>Bacteria</taxon>
        <taxon>Pseudomonadati</taxon>
        <taxon>Pseudomonadota</taxon>
        <taxon>Alphaproteobacteria</taxon>
        <taxon>Hyphomicrobiales</taxon>
        <taxon>Hyphomicrobiaceae</taxon>
        <taxon>Hyphomicrobium</taxon>
    </lineage>
</organism>
<proteinExistence type="predicted"/>
<sequence>MNILKAAAAAAALAAFGSAGAMAQDTYKNTDTIQKPPAMAPSPAPSKTAPSSEGMSTGEGGVDSPAGIPADPNTNQNVQPGPSTVTPNDPAAGSNSGARAPTAPPKAGTPSP</sequence>
<evidence type="ECO:0000256" key="1">
    <source>
        <dbReference type="SAM" id="MobiDB-lite"/>
    </source>
</evidence>
<keyword evidence="4" id="KW-1185">Reference proteome</keyword>
<feature type="signal peptide" evidence="2">
    <location>
        <begin position="1"/>
        <end position="23"/>
    </location>
</feature>
<dbReference type="OrthoDB" id="7933866at2"/>
<feature type="chain" id="PRO_5004105375" evidence="2">
    <location>
        <begin position="24"/>
        <end position="112"/>
    </location>
</feature>
<evidence type="ECO:0000313" key="3">
    <source>
        <dbReference type="EMBL" id="AGK58134.1"/>
    </source>
</evidence>
<evidence type="ECO:0000313" key="4">
    <source>
        <dbReference type="Proteomes" id="UP000005952"/>
    </source>
</evidence>
<reference evidence="3 4" key="1">
    <citation type="journal article" date="2013" name="Genome Announc.">
        <title>Genome sequences for three denitrifying bacterial strains isolated from a uranium- and nitrate-contaminated subsurface environment.</title>
        <authorList>
            <person name="Venkatramanan R."/>
            <person name="Prakash O."/>
            <person name="Woyke T."/>
            <person name="Chain P."/>
            <person name="Goodwin L.A."/>
            <person name="Watson D."/>
            <person name="Brooks S."/>
            <person name="Kostka J.E."/>
            <person name="Green S.J."/>
        </authorList>
    </citation>
    <scope>NUCLEOTIDE SEQUENCE [LARGE SCALE GENOMIC DNA]</scope>
    <source>
        <strain evidence="3 4">1NES1</strain>
    </source>
</reference>
<evidence type="ECO:0000256" key="2">
    <source>
        <dbReference type="SAM" id="SignalP"/>
    </source>
</evidence>
<name>N0B3P8_9HYPH</name>
<dbReference type="AlphaFoldDB" id="N0B3P8"/>
<accession>N0B3P8</accession>